<dbReference type="PANTHER" id="PTHR33710:SF64">
    <property type="entry name" value="ENDONUCLEASE_EXONUCLEASE_PHOSPHATASE DOMAIN-CONTAINING PROTEIN"/>
    <property type="match status" value="1"/>
</dbReference>
<dbReference type="Gene3D" id="3.60.10.10">
    <property type="entry name" value="Endonuclease/exonuclease/phosphatase"/>
    <property type="match status" value="1"/>
</dbReference>
<dbReference type="PANTHER" id="PTHR33710">
    <property type="entry name" value="BNAC02G09200D PROTEIN"/>
    <property type="match status" value="1"/>
</dbReference>
<comment type="caution">
    <text evidence="1">The sequence shown here is derived from an EMBL/GenBank/DDBJ whole genome shotgun (WGS) entry which is preliminary data.</text>
</comment>
<organism evidence="1 2">
    <name type="scientific">Capsicum annuum</name>
    <name type="common">Capsicum pepper</name>
    <dbReference type="NCBI Taxonomy" id="4072"/>
    <lineage>
        <taxon>Eukaryota</taxon>
        <taxon>Viridiplantae</taxon>
        <taxon>Streptophyta</taxon>
        <taxon>Embryophyta</taxon>
        <taxon>Tracheophyta</taxon>
        <taxon>Spermatophyta</taxon>
        <taxon>Magnoliopsida</taxon>
        <taxon>eudicotyledons</taxon>
        <taxon>Gunneridae</taxon>
        <taxon>Pentapetalae</taxon>
        <taxon>asterids</taxon>
        <taxon>lamiids</taxon>
        <taxon>Solanales</taxon>
        <taxon>Solanaceae</taxon>
        <taxon>Solanoideae</taxon>
        <taxon>Capsiceae</taxon>
        <taxon>Capsicum</taxon>
    </lineage>
</organism>
<dbReference type="AlphaFoldDB" id="A0A2G2ZCV9"/>
<gene>
    <name evidence="1" type="ORF">T459_17892</name>
</gene>
<dbReference type="EMBL" id="AYRZ02000006">
    <property type="protein sequence ID" value="PHT79840.1"/>
    <property type="molecule type" value="Genomic_DNA"/>
</dbReference>
<protein>
    <recommendedName>
        <fullName evidence="3">Endonuclease/exonuclease/phosphatase domain-containing protein</fullName>
    </recommendedName>
</protein>
<keyword evidence="2" id="KW-1185">Reference proteome</keyword>
<dbReference type="Proteomes" id="UP000222542">
    <property type="component" value="Unassembled WGS sequence"/>
</dbReference>
<accession>A0A2G2ZCV9</accession>
<proteinExistence type="predicted"/>
<evidence type="ECO:0000313" key="1">
    <source>
        <dbReference type="EMBL" id="PHT79840.1"/>
    </source>
</evidence>
<dbReference type="Gramene" id="PHT79840">
    <property type="protein sequence ID" value="PHT79840"/>
    <property type="gene ID" value="T459_17892"/>
</dbReference>
<dbReference type="SUPFAM" id="SSF56219">
    <property type="entry name" value="DNase I-like"/>
    <property type="match status" value="1"/>
</dbReference>
<evidence type="ECO:0008006" key="3">
    <source>
        <dbReference type="Google" id="ProtNLM"/>
    </source>
</evidence>
<sequence>MGDFNSILTTEDKKIGSPVQEYEFRDFREFIEECNIAEMLVVGRFFTWINGHVYSRIDKALLSAEWGLNMPPTQVQSLAKKKDKLWIVWVHTYYLKGQRPWEAETKKASWIVKKILQAGQWLIATGLDVNEDMGRATYSRQRMYDQLREANRSEVLQGNNILAFRDETESCNKAFLFRMDVSKNLPIPRNDDGLKGMNRGSEILTILESLIDQFREVRVRAPHGFHSEGFLLRRRVSFQLE</sequence>
<evidence type="ECO:0000313" key="2">
    <source>
        <dbReference type="Proteomes" id="UP000222542"/>
    </source>
</evidence>
<reference evidence="1 2" key="1">
    <citation type="journal article" date="2014" name="Nat. Genet.">
        <title>Genome sequence of the hot pepper provides insights into the evolution of pungency in Capsicum species.</title>
        <authorList>
            <person name="Kim S."/>
            <person name="Park M."/>
            <person name="Yeom S.I."/>
            <person name="Kim Y.M."/>
            <person name="Lee J.M."/>
            <person name="Lee H.A."/>
            <person name="Seo E."/>
            <person name="Choi J."/>
            <person name="Cheong K."/>
            <person name="Kim K.T."/>
            <person name="Jung K."/>
            <person name="Lee G.W."/>
            <person name="Oh S.K."/>
            <person name="Bae C."/>
            <person name="Kim S.B."/>
            <person name="Lee H.Y."/>
            <person name="Kim S.Y."/>
            <person name="Kim M.S."/>
            <person name="Kang B.C."/>
            <person name="Jo Y.D."/>
            <person name="Yang H.B."/>
            <person name="Jeong H.J."/>
            <person name="Kang W.H."/>
            <person name="Kwon J.K."/>
            <person name="Shin C."/>
            <person name="Lim J.Y."/>
            <person name="Park J.H."/>
            <person name="Huh J.H."/>
            <person name="Kim J.S."/>
            <person name="Kim B.D."/>
            <person name="Cohen O."/>
            <person name="Paran I."/>
            <person name="Suh M.C."/>
            <person name="Lee S.B."/>
            <person name="Kim Y.K."/>
            <person name="Shin Y."/>
            <person name="Noh S.J."/>
            <person name="Park J."/>
            <person name="Seo Y.S."/>
            <person name="Kwon S.Y."/>
            <person name="Kim H.A."/>
            <person name="Park J.M."/>
            <person name="Kim H.J."/>
            <person name="Choi S.B."/>
            <person name="Bosland P.W."/>
            <person name="Reeves G."/>
            <person name="Jo S.H."/>
            <person name="Lee B.W."/>
            <person name="Cho H.T."/>
            <person name="Choi H.S."/>
            <person name="Lee M.S."/>
            <person name="Yu Y."/>
            <person name="Do Choi Y."/>
            <person name="Park B.S."/>
            <person name="van Deynze A."/>
            <person name="Ashrafi H."/>
            <person name="Hill T."/>
            <person name="Kim W.T."/>
            <person name="Pai H.S."/>
            <person name="Ahn H.K."/>
            <person name="Yeam I."/>
            <person name="Giovannoni J.J."/>
            <person name="Rose J.K."/>
            <person name="Sorensen I."/>
            <person name="Lee S.J."/>
            <person name="Kim R.W."/>
            <person name="Choi I.Y."/>
            <person name="Choi B.S."/>
            <person name="Lim J.S."/>
            <person name="Lee Y.H."/>
            <person name="Choi D."/>
        </authorList>
    </citation>
    <scope>NUCLEOTIDE SEQUENCE [LARGE SCALE GENOMIC DNA]</scope>
    <source>
        <strain evidence="2">cv. CM334</strain>
    </source>
</reference>
<reference evidence="1 2" key="2">
    <citation type="journal article" date="2017" name="Genome Biol.">
        <title>New reference genome sequences of hot pepper reveal the massive evolution of plant disease-resistance genes by retroduplication.</title>
        <authorList>
            <person name="Kim S."/>
            <person name="Park J."/>
            <person name="Yeom S.I."/>
            <person name="Kim Y.M."/>
            <person name="Seo E."/>
            <person name="Kim K.T."/>
            <person name="Kim M.S."/>
            <person name="Lee J.M."/>
            <person name="Cheong K."/>
            <person name="Shin H.S."/>
            <person name="Kim S.B."/>
            <person name="Han K."/>
            <person name="Lee J."/>
            <person name="Park M."/>
            <person name="Lee H.A."/>
            <person name="Lee H.Y."/>
            <person name="Lee Y."/>
            <person name="Oh S."/>
            <person name="Lee J.H."/>
            <person name="Choi E."/>
            <person name="Choi E."/>
            <person name="Lee S.E."/>
            <person name="Jeon J."/>
            <person name="Kim H."/>
            <person name="Choi G."/>
            <person name="Song H."/>
            <person name="Lee J."/>
            <person name="Lee S.C."/>
            <person name="Kwon J.K."/>
            <person name="Lee H.Y."/>
            <person name="Koo N."/>
            <person name="Hong Y."/>
            <person name="Kim R.W."/>
            <person name="Kang W.H."/>
            <person name="Huh J.H."/>
            <person name="Kang B.C."/>
            <person name="Yang T.J."/>
            <person name="Lee Y.H."/>
            <person name="Bennetzen J.L."/>
            <person name="Choi D."/>
        </authorList>
    </citation>
    <scope>NUCLEOTIDE SEQUENCE [LARGE SCALE GENOMIC DNA]</scope>
    <source>
        <strain evidence="2">cv. CM334</strain>
    </source>
</reference>
<dbReference type="STRING" id="4072.A0A2G2ZCV9"/>
<name>A0A2G2ZCV9_CAPAN</name>
<dbReference type="InterPro" id="IPR036691">
    <property type="entry name" value="Endo/exonu/phosph_ase_sf"/>
</dbReference>